<dbReference type="PANTHER" id="PTHR19848">
    <property type="entry name" value="WD40 REPEAT PROTEIN"/>
    <property type="match status" value="1"/>
</dbReference>
<evidence type="ECO:0000256" key="3">
    <source>
        <dbReference type="PROSITE-ProRule" id="PRU00221"/>
    </source>
</evidence>
<keyword evidence="2" id="KW-0677">Repeat</keyword>
<accession>Q22CF8</accession>
<gene>
    <name evidence="4" type="ORF">TTHERM_01044610</name>
</gene>
<dbReference type="RefSeq" id="XP_001030634.3">
    <property type="nucleotide sequence ID" value="XM_001030634.3"/>
</dbReference>
<dbReference type="PROSITE" id="PS50082">
    <property type="entry name" value="WD_REPEATS_2"/>
    <property type="match status" value="1"/>
</dbReference>
<dbReference type="Proteomes" id="UP000009168">
    <property type="component" value="Unassembled WGS sequence"/>
</dbReference>
<dbReference type="EMBL" id="GG662530">
    <property type="protein sequence ID" value="EAR82971.3"/>
    <property type="molecule type" value="Genomic_DNA"/>
</dbReference>
<reference evidence="5" key="1">
    <citation type="journal article" date="2006" name="PLoS Biol.">
        <title>Macronuclear genome sequence of the ciliate Tetrahymena thermophila, a model eukaryote.</title>
        <authorList>
            <person name="Eisen J.A."/>
            <person name="Coyne R.S."/>
            <person name="Wu M."/>
            <person name="Wu D."/>
            <person name="Thiagarajan M."/>
            <person name="Wortman J.R."/>
            <person name="Badger J.H."/>
            <person name="Ren Q."/>
            <person name="Amedeo P."/>
            <person name="Jones K.M."/>
            <person name="Tallon L.J."/>
            <person name="Delcher A.L."/>
            <person name="Salzberg S.L."/>
            <person name="Silva J.C."/>
            <person name="Haas B.J."/>
            <person name="Majoros W.H."/>
            <person name="Farzad M."/>
            <person name="Carlton J.M."/>
            <person name="Smith R.K. Jr."/>
            <person name="Garg J."/>
            <person name="Pearlman R.E."/>
            <person name="Karrer K.M."/>
            <person name="Sun L."/>
            <person name="Manning G."/>
            <person name="Elde N.C."/>
            <person name="Turkewitz A.P."/>
            <person name="Asai D.J."/>
            <person name="Wilkes D.E."/>
            <person name="Wang Y."/>
            <person name="Cai H."/>
            <person name="Collins K."/>
            <person name="Stewart B.A."/>
            <person name="Lee S.R."/>
            <person name="Wilamowska K."/>
            <person name="Weinberg Z."/>
            <person name="Ruzzo W.L."/>
            <person name="Wloga D."/>
            <person name="Gaertig J."/>
            <person name="Frankel J."/>
            <person name="Tsao C.-C."/>
            <person name="Gorovsky M.A."/>
            <person name="Keeling P.J."/>
            <person name="Waller R.F."/>
            <person name="Patron N.J."/>
            <person name="Cherry J.M."/>
            <person name="Stover N.A."/>
            <person name="Krieger C.J."/>
            <person name="del Toro C."/>
            <person name="Ryder H.F."/>
            <person name="Williamson S.C."/>
            <person name="Barbeau R.A."/>
            <person name="Hamilton E.P."/>
            <person name="Orias E."/>
        </authorList>
    </citation>
    <scope>NUCLEOTIDE SEQUENCE [LARGE SCALE GENOMIC DNA]</scope>
    <source>
        <strain evidence="5">SB210</strain>
    </source>
</reference>
<sequence length="699" mass="80903">MNSTSQSLKMTSSLSQLDPMMQSKQFSIFCHKHPGNVITHGCIEYNCENNSIMCEQCLAEDQGHTEQHRQSIMVFSDYLHHIASEIGRLAAPNSSFLHKNIQVILQNEAYYHNNFESLLNQQRQLLYKNLDEIGSLVMHHLERVKHLAEHYFQKQFETYRLNMLYFKQQYKGYNPDETYTKYSDYRNIKQKILVKSPIQAYHFLSNLRKSANLEGQVLSNLNYLAESIANWNEKYPLIDQIMYDKHMKKVVQVVQDLEADVQLNLKDAPNLNIESVIEANQNLISYNKKSVRINSYRLFDMLKYNFQVVATNSTLHLNSATAIVSLAEDVVATSSYDRTVKIWRLQDGVMMKQLHDRNSITCLCVFKYSNDKNRENFYYNEDDLQYLQNQISENPSKSLSNLGLFLLTGGLDKIIKVWDFDFLPDPSVHVNKAYTELQGHAGWVTQIISLEDEQNVVSGDDTGELIIWAVFKSQQIFRLSFAFESMVMTISLIEKQKRFAASSGDILKIWLIDYRSDGTKSLNSFNPQLVDCCLERTFNLKTPIYCMSIPRSFKNIIIVGSKNGVLKYIDLNKSKMVTINTDHRDMIGDMILIEKLKLSEQDFDYFHKNINFVFIGTKKLGLYNGYGNILEEAVPANAEDFCTSSILPNRNLTLLKVHKRAKTSFIRLAAISQFQSEFYSYQSSRISLIHIKADFLDYL</sequence>
<dbReference type="InterPro" id="IPR001680">
    <property type="entry name" value="WD40_rpt"/>
</dbReference>
<feature type="repeat" description="WD" evidence="3">
    <location>
        <begin position="331"/>
        <end position="353"/>
    </location>
</feature>
<dbReference type="KEGG" id="tet:TTHERM_01044610"/>
<dbReference type="eggNOG" id="ENOG502SHMV">
    <property type="taxonomic scope" value="Eukaryota"/>
</dbReference>
<name>Q22CF8_TETTS</name>
<keyword evidence="1 3" id="KW-0853">WD repeat</keyword>
<protein>
    <submittedName>
        <fullName evidence="4">WD domain, G-beta repeat protein</fullName>
    </submittedName>
</protein>
<dbReference type="InterPro" id="IPR015943">
    <property type="entry name" value="WD40/YVTN_repeat-like_dom_sf"/>
</dbReference>
<dbReference type="SUPFAM" id="SSF50978">
    <property type="entry name" value="WD40 repeat-like"/>
    <property type="match status" value="1"/>
</dbReference>
<dbReference type="AlphaFoldDB" id="Q22CF8"/>
<keyword evidence="5" id="KW-1185">Reference proteome</keyword>
<evidence type="ECO:0000256" key="2">
    <source>
        <dbReference type="ARBA" id="ARBA00022737"/>
    </source>
</evidence>
<dbReference type="PANTHER" id="PTHR19848:SF8">
    <property type="entry name" value="F-BOX AND WD REPEAT DOMAIN CONTAINING 7"/>
    <property type="match status" value="1"/>
</dbReference>
<evidence type="ECO:0000313" key="5">
    <source>
        <dbReference type="Proteomes" id="UP000009168"/>
    </source>
</evidence>
<evidence type="ECO:0000256" key="1">
    <source>
        <dbReference type="ARBA" id="ARBA00022574"/>
    </source>
</evidence>
<dbReference type="OrthoDB" id="674604at2759"/>
<dbReference type="SMART" id="SM00320">
    <property type="entry name" value="WD40"/>
    <property type="match status" value="5"/>
</dbReference>
<dbReference type="HOGENOM" id="CLU_399303_0_0_1"/>
<dbReference type="InterPro" id="IPR036322">
    <property type="entry name" value="WD40_repeat_dom_sf"/>
</dbReference>
<dbReference type="Gene3D" id="2.130.10.10">
    <property type="entry name" value="YVTN repeat-like/Quinoprotein amine dehydrogenase"/>
    <property type="match status" value="1"/>
</dbReference>
<evidence type="ECO:0000313" key="4">
    <source>
        <dbReference type="EMBL" id="EAR82971.3"/>
    </source>
</evidence>
<proteinExistence type="predicted"/>
<dbReference type="GeneID" id="7842170"/>
<organism evidence="4 5">
    <name type="scientific">Tetrahymena thermophila (strain SB210)</name>
    <dbReference type="NCBI Taxonomy" id="312017"/>
    <lineage>
        <taxon>Eukaryota</taxon>
        <taxon>Sar</taxon>
        <taxon>Alveolata</taxon>
        <taxon>Ciliophora</taxon>
        <taxon>Intramacronucleata</taxon>
        <taxon>Oligohymenophorea</taxon>
        <taxon>Hymenostomatida</taxon>
        <taxon>Tetrahymenina</taxon>
        <taxon>Tetrahymenidae</taxon>
        <taxon>Tetrahymena</taxon>
    </lineage>
</organism>
<dbReference type="Pfam" id="PF00400">
    <property type="entry name" value="WD40"/>
    <property type="match status" value="2"/>
</dbReference>
<dbReference type="InParanoid" id="Q22CF8"/>
<dbReference type="STRING" id="312017.Q22CF8"/>